<dbReference type="InterPro" id="IPR003615">
    <property type="entry name" value="HNH_nuc"/>
</dbReference>
<feature type="domain" description="HNH nuclease" evidence="1">
    <location>
        <begin position="2"/>
        <end position="33"/>
    </location>
</feature>
<dbReference type="Proteomes" id="UP000002141">
    <property type="component" value="Segment"/>
</dbReference>
<evidence type="ECO:0000313" key="2">
    <source>
        <dbReference type="EMBL" id="AAX11946.1"/>
    </source>
</evidence>
<evidence type="ECO:0000313" key="3">
    <source>
        <dbReference type="EMBL" id="AAX12097.1"/>
    </source>
</evidence>
<evidence type="ECO:0000313" key="4">
    <source>
        <dbReference type="Proteomes" id="UP000002141"/>
    </source>
</evidence>
<dbReference type="EMBL" id="AY587007">
    <property type="protein sequence ID" value="AAX12097.1"/>
    <property type="molecule type" value="Genomic_DNA"/>
</dbReference>
<proteinExistence type="predicted"/>
<dbReference type="Pfam" id="PF13392">
    <property type="entry name" value="HNH_3"/>
    <property type="match status" value="1"/>
</dbReference>
<organism evidence="4">
    <name type="scientific">Escherichia phage T5</name>
    <name type="common">Enterobacteria phage T5</name>
    <dbReference type="NCBI Taxonomy" id="2695836"/>
    <lineage>
        <taxon>Viruses</taxon>
        <taxon>Duplodnaviria</taxon>
        <taxon>Heunggongvirae</taxon>
        <taxon>Uroviricota</taxon>
        <taxon>Caudoviricetes</taxon>
        <taxon>Demerecviridae</taxon>
        <taxon>Markadamsvirinae</taxon>
        <taxon>Tequintavirus</taxon>
        <taxon>Tequintavirus T5</taxon>
    </lineage>
</organism>
<dbReference type="EMBL" id="AY587007">
    <property type="protein sequence ID" value="AAX11946.1"/>
    <property type="molecule type" value="Genomic_DNA"/>
</dbReference>
<accession>Q5DMD4</accession>
<dbReference type="SUPFAM" id="SSF54060">
    <property type="entry name" value="His-Me finger endonucleases"/>
    <property type="match status" value="1"/>
</dbReference>
<name>Q5DMD4_BPT5</name>
<organismHost>
    <name type="scientific">Escherichia coli</name>
    <dbReference type="NCBI Taxonomy" id="562"/>
</organismHost>
<protein>
    <submittedName>
        <fullName evidence="2">ORF009</fullName>
    </submittedName>
    <submittedName>
        <fullName evidence="3">ORF160</fullName>
    </submittedName>
</protein>
<dbReference type="InterPro" id="IPR044925">
    <property type="entry name" value="His-Me_finger_sf"/>
</dbReference>
<reference evidence="3 4" key="1">
    <citation type="journal article" date="2005" name="Virology">
        <title>Complete genome sequence of bacteriophage T5.</title>
        <authorList>
            <person name="Wang J."/>
            <person name="Jiang Y."/>
            <person name="Vincent M."/>
            <person name="Sun Y."/>
            <person name="Yu H."/>
            <person name="Wang J."/>
            <person name="Bao Q."/>
            <person name="Kong H."/>
            <person name="Hu S."/>
        </authorList>
    </citation>
    <scope>NUCLEOTIDE SEQUENCE</scope>
    <source>
        <strain evidence="3">ATCC 11303-B5</strain>
    </source>
</reference>
<evidence type="ECO:0000259" key="1">
    <source>
        <dbReference type="Pfam" id="PF13392"/>
    </source>
</evidence>
<sequence length="53" mass="6415">MHRIIWVLFNGEIDSNLTIDHNDRNRANKLPKHIYYNGSRVDNNRKKLFARYS</sequence>